<evidence type="ECO:0000313" key="3">
    <source>
        <dbReference type="EMBL" id="MFC5753198.1"/>
    </source>
</evidence>
<dbReference type="Pfam" id="PF07282">
    <property type="entry name" value="Cas12f1-like_TNB"/>
    <property type="match status" value="1"/>
</dbReference>
<dbReference type="RefSeq" id="WP_378289975.1">
    <property type="nucleotide sequence ID" value="NZ_JBHSON010000106.1"/>
</dbReference>
<comment type="caution">
    <text evidence="3">The sequence shown here is derived from an EMBL/GenBank/DDBJ whole genome shotgun (WGS) entry which is preliminary data.</text>
</comment>
<protein>
    <submittedName>
        <fullName evidence="3">Zinc ribbon domain-containing protein</fullName>
    </submittedName>
</protein>
<dbReference type="EMBL" id="JBHSON010000106">
    <property type="protein sequence ID" value="MFC5753198.1"/>
    <property type="molecule type" value="Genomic_DNA"/>
</dbReference>
<organism evidence="3 4">
    <name type="scientific">Actinomadura rugatobispora</name>
    <dbReference type="NCBI Taxonomy" id="1994"/>
    <lineage>
        <taxon>Bacteria</taxon>
        <taxon>Bacillati</taxon>
        <taxon>Actinomycetota</taxon>
        <taxon>Actinomycetes</taxon>
        <taxon>Streptosporangiales</taxon>
        <taxon>Thermomonosporaceae</taxon>
        <taxon>Actinomadura</taxon>
    </lineage>
</organism>
<dbReference type="Proteomes" id="UP001596074">
    <property type="component" value="Unassembled WGS sequence"/>
</dbReference>
<evidence type="ECO:0000259" key="2">
    <source>
        <dbReference type="Pfam" id="PF07282"/>
    </source>
</evidence>
<reference evidence="4" key="1">
    <citation type="journal article" date="2019" name="Int. J. Syst. Evol. Microbiol.">
        <title>The Global Catalogue of Microorganisms (GCM) 10K type strain sequencing project: providing services to taxonomists for standard genome sequencing and annotation.</title>
        <authorList>
            <consortium name="The Broad Institute Genomics Platform"/>
            <consortium name="The Broad Institute Genome Sequencing Center for Infectious Disease"/>
            <person name="Wu L."/>
            <person name="Ma J."/>
        </authorList>
    </citation>
    <scope>NUCLEOTIDE SEQUENCE [LARGE SCALE GENOMIC DNA]</scope>
    <source>
        <strain evidence="4">KCTC 42087</strain>
    </source>
</reference>
<accession>A0ABW1AFC4</accession>
<feature type="domain" description="Cas12f1-like TNB" evidence="2">
    <location>
        <begin position="3"/>
        <end position="36"/>
    </location>
</feature>
<keyword evidence="4" id="KW-1185">Reference proteome</keyword>
<name>A0ABW1AFC4_9ACTN</name>
<dbReference type="InterPro" id="IPR010095">
    <property type="entry name" value="Cas12f1-like_TNB"/>
</dbReference>
<keyword evidence="1" id="KW-0238">DNA-binding</keyword>
<evidence type="ECO:0000256" key="1">
    <source>
        <dbReference type="ARBA" id="ARBA00023125"/>
    </source>
</evidence>
<proteinExistence type="predicted"/>
<gene>
    <name evidence="3" type="ORF">ACFPZN_46930</name>
</gene>
<sequence length="54" mass="6245">MLVERLEPKAPDRVQKIDPAYTSQRCSACGARGREARESQACFRLPVLRLRRRC</sequence>
<evidence type="ECO:0000313" key="4">
    <source>
        <dbReference type="Proteomes" id="UP001596074"/>
    </source>
</evidence>